<reference evidence="6 7" key="1">
    <citation type="journal article" date="2010" name="BMC Genomics">
        <title>Evidence for a lineage of virulent bacteriophages that target Campylobacter.</title>
        <authorList>
            <person name="Timms A.R."/>
            <person name="Cambray-Young J."/>
            <person name="Scott A.E."/>
            <person name="Petty N.K."/>
            <person name="Connerton P.L."/>
            <person name="Clarke L."/>
            <person name="Seeger K."/>
            <person name="Quail M."/>
            <person name="Cummings N."/>
            <person name="Maskell D.J."/>
            <person name="Thomson N.R."/>
            <person name="Connerton I.F."/>
        </authorList>
    </citation>
    <scope>NUCLEOTIDE SEQUENCE [LARGE SCALE GENOMIC DNA]</scope>
</reference>
<dbReference type="SUPFAM" id="SSF102114">
    <property type="entry name" value="Radical SAM enzymes"/>
    <property type="match status" value="1"/>
</dbReference>
<protein>
    <submittedName>
        <fullName evidence="6">Hypothetical phage protein (Radical SAM family)</fullName>
    </submittedName>
</protein>
<dbReference type="GO" id="GO:0046872">
    <property type="term" value="F:metal ion binding"/>
    <property type="evidence" value="ECO:0007669"/>
    <property type="project" value="UniProtKB-KW"/>
</dbReference>
<evidence type="ECO:0000259" key="5">
    <source>
        <dbReference type="Pfam" id="PF04055"/>
    </source>
</evidence>
<dbReference type="PANTHER" id="PTHR11228:SF34">
    <property type="entry name" value="TUNGSTEN-CONTAINING ALDEHYDE FERREDOXIN OXIDOREDUCTASE COFACTOR MODIFYING PROTEIN"/>
    <property type="match status" value="1"/>
</dbReference>
<sequence>MIVTTQPTYIKNFFKNGYTEKTLKPEDIEVVELSLINLCNLKCPMCLRQNIDFKMKVNHLDLNNLKRFLNDLPNLKRVVLMGAVCEPTLYPHIFELLEYMNTRNIKVRLSTNGSTKIDWAKLGKTMKKGDIIRFPVDGSTQELHSKYRVGSKLADVLEHHKIFKENSEATTIMQFIQFDYNRDDEGNIKQMYKNSTFDLLEICPCYEPPNLDPKASVKPRTELLKFFKMKDNLRNDKSEVLGCPEAAMNAIYLNHMGILVPCNEQEDYFLDKPDTININKNTTQECFDFMNNILKNIRCNEVCKRACSKMGLKECFLYPIFQLNRENTKFELVDFRECMLNR</sequence>
<dbReference type="InterPro" id="IPR050377">
    <property type="entry name" value="Radical_SAM_PqqE_MftC-like"/>
</dbReference>
<keyword evidence="2" id="KW-0479">Metal-binding</keyword>
<dbReference type="SFLD" id="SFLDS00029">
    <property type="entry name" value="Radical_SAM"/>
    <property type="match status" value="1"/>
</dbReference>
<accession>D5GV76</accession>
<keyword evidence="3" id="KW-0408">Iron</keyword>
<dbReference type="KEGG" id="vg:26041366"/>
<dbReference type="InterPro" id="IPR007197">
    <property type="entry name" value="rSAM"/>
</dbReference>
<dbReference type="GO" id="GO:0003824">
    <property type="term" value="F:catalytic activity"/>
    <property type="evidence" value="ECO:0007669"/>
    <property type="project" value="InterPro"/>
</dbReference>
<gene>
    <name evidence="6" type="ORF">CPT_0084</name>
</gene>
<dbReference type="InterPro" id="IPR058240">
    <property type="entry name" value="rSAM_sf"/>
</dbReference>
<evidence type="ECO:0000256" key="1">
    <source>
        <dbReference type="ARBA" id="ARBA00022691"/>
    </source>
</evidence>
<dbReference type="Pfam" id="PF04055">
    <property type="entry name" value="Radical_SAM"/>
    <property type="match status" value="1"/>
</dbReference>
<dbReference type="SFLD" id="SFLDG01067">
    <property type="entry name" value="SPASM/twitch_domain_containing"/>
    <property type="match status" value="1"/>
</dbReference>
<dbReference type="RefSeq" id="YP_009169218.1">
    <property type="nucleotide sequence ID" value="NC_027997.1"/>
</dbReference>
<evidence type="ECO:0000313" key="7">
    <source>
        <dbReference type="Proteomes" id="UP000002369"/>
    </source>
</evidence>
<evidence type="ECO:0000256" key="3">
    <source>
        <dbReference type="ARBA" id="ARBA00023004"/>
    </source>
</evidence>
<name>D5GV76_9CAUD</name>
<dbReference type="Gene3D" id="3.20.20.70">
    <property type="entry name" value="Aldolase class I"/>
    <property type="match status" value="1"/>
</dbReference>
<keyword evidence="7" id="KW-1185">Reference proteome</keyword>
<evidence type="ECO:0000256" key="2">
    <source>
        <dbReference type="ARBA" id="ARBA00022723"/>
    </source>
</evidence>
<dbReference type="GeneID" id="26041366"/>
<dbReference type="Proteomes" id="UP000002369">
    <property type="component" value="Segment"/>
</dbReference>
<keyword evidence="4" id="KW-0411">Iron-sulfur</keyword>
<evidence type="ECO:0000256" key="4">
    <source>
        <dbReference type="ARBA" id="ARBA00023014"/>
    </source>
</evidence>
<keyword evidence="1" id="KW-0949">S-adenosyl-L-methionine</keyword>
<organism evidence="6 7">
    <name type="scientific">Campylobacter phage CP220</name>
    <dbReference type="NCBI Taxonomy" id="2994044"/>
    <lineage>
        <taxon>Viruses</taxon>
        <taxon>Duplodnaviria</taxon>
        <taxon>Heunggongvirae</taxon>
        <taxon>Uroviricota</taxon>
        <taxon>Caudoviricetes</taxon>
        <taxon>Connertonviridae</taxon>
        <taxon>Firehammervirus</taxon>
        <taxon>Firehammervirus CP220</taxon>
    </lineage>
</organism>
<proteinExistence type="predicted"/>
<dbReference type="InterPro" id="IPR013785">
    <property type="entry name" value="Aldolase_TIM"/>
</dbReference>
<dbReference type="EMBL" id="FN667788">
    <property type="protein sequence ID" value="CBJ93893.1"/>
    <property type="molecule type" value="Genomic_DNA"/>
</dbReference>
<evidence type="ECO:0000313" key="6">
    <source>
        <dbReference type="EMBL" id="CBJ93893.1"/>
    </source>
</evidence>
<dbReference type="PANTHER" id="PTHR11228">
    <property type="entry name" value="RADICAL SAM DOMAIN PROTEIN"/>
    <property type="match status" value="1"/>
</dbReference>
<feature type="domain" description="Radical SAM core" evidence="5">
    <location>
        <begin position="34"/>
        <end position="178"/>
    </location>
</feature>
<dbReference type="GO" id="GO:0051536">
    <property type="term" value="F:iron-sulfur cluster binding"/>
    <property type="evidence" value="ECO:0007669"/>
    <property type="project" value="UniProtKB-KW"/>
</dbReference>